<dbReference type="AlphaFoldDB" id="A0A8K0QWC4"/>
<dbReference type="OrthoDB" id="3691533at2759"/>
<sequence>MALILRLATENTTVTLEFDVSHHHKKILLFLQLPAEIRNQIYDLAVTLAEGEERLICKYPWKANSKNFVGLTGSCRQIRAEFPALSIPNRPSALEREQFHPFQRPSRNDCSVRLSNVNQFLEAMHLGMTIIDNLPSHVAVLIDKKDCGRRAGWDVLPLIEQMLRSPKVRWTFTGAKGNELNMYGHNQWPSHYAVPVPLHVRYEFDHGVLEELLLDLRQLGLGSLPCCVSDELDLYWALSITKTGGRLSEGERCLLKKCCPQLSRMLQDKNHQRRGTRAILEMRVADPKNGIVERYRYWAKRSRLEIVVGTVVRPNSKIQRKWKAVK</sequence>
<keyword evidence="2" id="KW-1185">Reference proteome</keyword>
<gene>
    <name evidence="1" type="ORF">FB567DRAFT_597905</name>
</gene>
<proteinExistence type="predicted"/>
<evidence type="ECO:0000313" key="2">
    <source>
        <dbReference type="Proteomes" id="UP000813461"/>
    </source>
</evidence>
<evidence type="ECO:0000313" key="1">
    <source>
        <dbReference type="EMBL" id="KAH7072519.1"/>
    </source>
</evidence>
<organism evidence="1 2">
    <name type="scientific">Paraphoma chrysanthemicola</name>
    <dbReference type="NCBI Taxonomy" id="798071"/>
    <lineage>
        <taxon>Eukaryota</taxon>
        <taxon>Fungi</taxon>
        <taxon>Dikarya</taxon>
        <taxon>Ascomycota</taxon>
        <taxon>Pezizomycotina</taxon>
        <taxon>Dothideomycetes</taxon>
        <taxon>Pleosporomycetidae</taxon>
        <taxon>Pleosporales</taxon>
        <taxon>Pleosporineae</taxon>
        <taxon>Phaeosphaeriaceae</taxon>
        <taxon>Paraphoma</taxon>
    </lineage>
</organism>
<comment type="caution">
    <text evidence="1">The sequence shown here is derived from an EMBL/GenBank/DDBJ whole genome shotgun (WGS) entry which is preliminary data.</text>
</comment>
<protein>
    <submittedName>
        <fullName evidence="1">Uncharacterized protein</fullName>
    </submittedName>
</protein>
<dbReference type="EMBL" id="JAGMVJ010000023">
    <property type="protein sequence ID" value="KAH7072519.1"/>
    <property type="molecule type" value="Genomic_DNA"/>
</dbReference>
<accession>A0A8K0QWC4</accession>
<dbReference type="Proteomes" id="UP000813461">
    <property type="component" value="Unassembled WGS sequence"/>
</dbReference>
<reference evidence="1" key="1">
    <citation type="journal article" date="2021" name="Nat. Commun.">
        <title>Genetic determinants of endophytism in the Arabidopsis root mycobiome.</title>
        <authorList>
            <person name="Mesny F."/>
            <person name="Miyauchi S."/>
            <person name="Thiergart T."/>
            <person name="Pickel B."/>
            <person name="Atanasova L."/>
            <person name="Karlsson M."/>
            <person name="Huettel B."/>
            <person name="Barry K.W."/>
            <person name="Haridas S."/>
            <person name="Chen C."/>
            <person name="Bauer D."/>
            <person name="Andreopoulos W."/>
            <person name="Pangilinan J."/>
            <person name="LaButti K."/>
            <person name="Riley R."/>
            <person name="Lipzen A."/>
            <person name="Clum A."/>
            <person name="Drula E."/>
            <person name="Henrissat B."/>
            <person name="Kohler A."/>
            <person name="Grigoriev I.V."/>
            <person name="Martin F.M."/>
            <person name="Hacquard S."/>
        </authorList>
    </citation>
    <scope>NUCLEOTIDE SEQUENCE</scope>
    <source>
        <strain evidence="1">MPI-SDFR-AT-0120</strain>
    </source>
</reference>
<name>A0A8K0QWC4_9PLEO</name>